<evidence type="ECO:0000313" key="4">
    <source>
        <dbReference type="EMBL" id="TKC52364.1"/>
    </source>
</evidence>
<organism evidence="4 5">
    <name type="scientific">Monodon monoceros</name>
    <name type="common">Narwhal</name>
    <name type="synonym">Ceratodon monodon</name>
    <dbReference type="NCBI Taxonomy" id="40151"/>
    <lineage>
        <taxon>Eukaryota</taxon>
        <taxon>Metazoa</taxon>
        <taxon>Chordata</taxon>
        <taxon>Craniata</taxon>
        <taxon>Vertebrata</taxon>
        <taxon>Euteleostomi</taxon>
        <taxon>Mammalia</taxon>
        <taxon>Eutheria</taxon>
        <taxon>Laurasiatheria</taxon>
        <taxon>Artiodactyla</taxon>
        <taxon>Whippomorpha</taxon>
        <taxon>Cetacea</taxon>
        <taxon>Odontoceti</taxon>
        <taxon>Monodontidae</taxon>
        <taxon>Monodon</taxon>
    </lineage>
</organism>
<feature type="domain" description="PH" evidence="3">
    <location>
        <begin position="113"/>
        <end position="151"/>
    </location>
</feature>
<evidence type="ECO:0000256" key="2">
    <source>
        <dbReference type="ARBA" id="ARBA00023136"/>
    </source>
</evidence>
<dbReference type="Proteomes" id="UP000308365">
    <property type="component" value="Unassembled WGS sequence"/>
</dbReference>
<comment type="caution">
    <text evidence="4">The sequence shown here is derived from an EMBL/GenBank/DDBJ whole genome shotgun (WGS) entry which is preliminary data.</text>
</comment>
<dbReference type="EMBL" id="RWIC01000030">
    <property type="protein sequence ID" value="TKC52364.1"/>
    <property type="molecule type" value="Genomic_DNA"/>
</dbReference>
<dbReference type="InterPro" id="IPR039680">
    <property type="entry name" value="PLEKHB1/2"/>
</dbReference>
<dbReference type="Gene3D" id="2.30.29.30">
    <property type="entry name" value="Pleckstrin-homology domain (PH domain)/Phosphotyrosine-binding domain (PTB)"/>
    <property type="match status" value="1"/>
</dbReference>
<evidence type="ECO:0000256" key="1">
    <source>
        <dbReference type="ARBA" id="ARBA00004370"/>
    </source>
</evidence>
<dbReference type="FunFam" id="2.30.29.30:FF:000073">
    <property type="entry name" value="Pleckstrin homology domain-containing family B member 2"/>
    <property type="match status" value="1"/>
</dbReference>
<dbReference type="PANTHER" id="PTHR14309:SF8">
    <property type="entry name" value="PLECKSTRIN HOMOLOGY DOMAIN-CONTAINING FAMILY B MEMBER 2"/>
    <property type="match status" value="1"/>
</dbReference>
<dbReference type="PROSITE" id="PS50003">
    <property type="entry name" value="PH_DOMAIN"/>
    <property type="match status" value="1"/>
</dbReference>
<evidence type="ECO:0000313" key="5">
    <source>
        <dbReference type="Proteomes" id="UP000308365"/>
    </source>
</evidence>
<gene>
    <name evidence="4" type="ORF">EI555_017445</name>
</gene>
<proteinExistence type="predicted"/>
<dbReference type="SUPFAM" id="SSF50729">
    <property type="entry name" value="PH domain-like"/>
    <property type="match status" value="1"/>
</dbReference>
<dbReference type="AlphaFoldDB" id="A0A4U1FQX2"/>
<dbReference type="PANTHER" id="PTHR14309">
    <property type="entry name" value="EXPRESSED PROTEIN"/>
    <property type="match status" value="1"/>
</dbReference>
<comment type="subcellular location">
    <subcellularLocation>
        <location evidence="1">Membrane</location>
    </subcellularLocation>
</comment>
<dbReference type="GO" id="GO:0045595">
    <property type="term" value="P:regulation of cell differentiation"/>
    <property type="evidence" value="ECO:0007669"/>
    <property type="project" value="TreeGrafter"/>
</dbReference>
<evidence type="ECO:0000259" key="3">
    <source>
        <dbReference type="PROSITE" id="PS50003"/>
    </source>
</evidence>
<dbReference type="GO" id="GO:0016020">
    <property type="term" value="C:membrane"/>
    <property type="evidence" value="ECO:0007669"/>
    <property type="project" value="UniProtKB-SubCell"/>
</dbReference>
<sequence>MVERMEAREQEMRRERTKGEELAVSELGREKEENLKGAAQGWLPRHKMQKSEANPGCIKVWPSKREKLVPRDMTRVLKAVEWPINEILTALSIFEAFVPNSSVWRGFAGEKTAFVKSGWLLRQSTILKRWKENWFDLWSDGHLTYYDDQTRQSVEDKMHMPVDCINVRMGRECQDIRPPDGKAKDCCRLFAETGKPSVFVQKAQMIVWPGNLHFRIPGQTQLMLAQKSCMMRLPWLPPHLLTQPMLHQPLMQMAMVHAVVHTCRELKFSMLRTGRLMLYPISTHMQDFMDSSLPTKSSFVSGIETMTVTWRWACWLQQPQAWL</sequence>
<keyword evidence="2" id="KW-0472">Membrane</keyword>
<accession>A0A4U1FQX2</accession>
<dbReference type="InterPro" id="IPR011993">
    <property type="entry name" value="PH-like_dom_sf"/>
</dbReference>
<protein>
    <recommendedName>
        <fullName evidence="3">PH domain-containing protein</fullName>
    </recommendedName>
</protein>
<dbReference type="InterPro" id="IPR001849">
    <property type="entry name" value="PH_domain"/>
</dbReference>
<reference evidence="5" key="1">
    <citation type="journal article" date="2019" name="IScience">
        <title>Narwhal Genome Reveals Long-Term Low Genetic Diversity despite Current Large Abundance Size.</title>
        <authorList>
            <person name="Westbury M.V."/>
            <person name="Petersen B."/>
            <person name="Garde E."/>
            <person name="Heide-Jorgensen M.P."/>
            <person name="Lorenzen E.D."/>
        </authorList>
    </citation>
    <scope>NUCLEOTIDE SEQUENCE [LARGE SCALE GENOMIC DNA]</scope>
</reference>
<name>A0A4U1FQX2_MONMO</name>